<reference evidence="1" key="1">
    <citation type="journal article" date="2022" name="bioRxiv">
        <title>Discovery and biosynthetic assessment of Streptomyces ortus sp nov. isolated from a deep-sea sponge.</title>
        <authorList>
            <person name="Williams S.E."/>
        </authorList>
    </citation>
    <scope>NUCLEOTIDE SEQUENCE</scope>
    <source>
        <strain evidence="1">A15ISP2-DRY2</strain>
    </source>
</reference>
<name>A0ABT3VAB8_9ACTN</name>
<comment type="caution">
    <text evidence="1">The sequence shown here is derived from an EMBL/GenBank/DDBJ whole genome shotgun (WGS) entry which is preliminary data.</text>
</comment>
<protein>
    <submittedName>
        <fullName evidence="1">Uncharacterized protein</fullName>
    </submittedName>
</protein>
<dbReference type="RefSeq" id="WP_267028998.1">
    <property type="nucleotide sequence ID" value="NZ_JAIFZO010000002.1"/>
</dbReference>
<keyword evidence="2" id="KW-1185">Reference proteome</keyword>
<evidence type="ECO:0000313" key="1">
    <source>
        <dbReference type="EMBL" id="MCX4236496.1"/>
    </source>
</evidence>
<proteinExistence type="predicted"/>
<organism evidence="1 2">
    <name type="scientific">Streptomyces ortus</name>
    <dbReference type="NCBI Taxonomy" id="2867268"/>
    <lineage>
        <taxon>Bacteria</taxon>
        <taxon>Bacillati</taxon>
        <taxon>Actinomycetota</taxon>
        <taxon>Actinomycetes</taxon>
        <taxon>Kitasatosporales</taxon>
        <taxon>Streptomycetaceae</taxon>
        <taxon>Streptomyces</taxon>
    </lineage>
</organism>
<dbReference type="Proteomes" id="UP001165590">
    <property type="component" value="Unassembled WGS sequence"/>
</dbReference>
<evidence type="ECO:0000313" key="2">
    <source>
        <dbReference type="Proteomes" id="UP001165590"/>
    </source>
</evidence>
<dbReference type="EMBL" id="JAIFZO010000002">
    <property type="protein sequence ID" value="MCX4236496.1"/>
    <property type="molecule type" value="Genomic_DNA"/>
</dbReference>
<sequence length="45" mass="4802">MTATAVEITPIHPVSEPDEEIILIEDLDAFAADTTPGCGDDNPYN</sequence>
<accession>A0ABT3VAB8</accession>
<gene>
    <name evidence="1" type="ORF">K3769_27740</name>
</gene>